<gene>
    <name evidence="1" type="ORF">EZ313_11665</name>
</gene>
<sequence>MAPQLQPVLRAHARGVRPGVPRTLPAEKPVSLPAGRVPCVWVVASHRELGNEHGHPQKYTVMDEAGTRTLVNLGLQPVCFPRVPAGRLGLMLDMVDGVLLGGSATNVHPRHYGEEPLHEGMCFDEGRDVVALPLVRLAIERGIPLIGFCRGSHDINVGLGGSMHQSLQALGGPVVHWEDPNETLDEQYQERHEVTCVPGGALERLTGCSRFAVSSLHSQGVKRLAPGLVAEAVADDGLIEASRWYDERQFAWAFQFHPEWGHQQHPRYARIMAAYVDACWARLSSRAMAPAGPDPAIVLPEVA</sequence>
<dbReference type="PANTHER" id="PTHR43235">
    <property type="entry name" value="GLUTAMINE AMIDOTRANSFERASE PB2B2.05-RELATED"/>
    <property type="match status" value="1"/>
</dbReference>
<keyword evidence="1" id="KW-0378">Hydrolase</keyword>
<accession>A0A4Z0CAX4</accession>
<dbReference type="OrthoDB" id="8889541at2"/>
<dbReference type="AlphaFoldDB" id="A0A4Z0CAX4"/>
<dbReference type="GO" id="GO:0033969">
    <property type="term" value="F:gamma-glutamyl-gamma-aminobutyrate hydrolase activity"/>
    <property type="evidence" value="ECO:0007669"/>
    <property type="project" value="TreeGrafter"/>
</dbReference>
<dbReference type="GO" id="GO:0006598">
    <property type="term" value="P:polyamine catabolic process"/>
    <property type="evidence" value="ECO:0007669"/>
    <property type="project" value="TreeGrafter"/>
</dbReference>
<organism evidence="1 2">
    <name type="scientific">Ramlibacter henchirensis</name>
    <dbReference type="NCBI Taxonomy" id="204072"/>
    <lineage>
        <taxon>Bacteria</taxon>
        <taxon>Pseudomonadati</taxon>
        <taxon>Pseudomonadota</taxon>
        <taxon>Betaproteobacteria</taxon>
        <taxon>Burkholderiales</taxon>
        <taxon>Comamonadaceae</taxon>
        <taxon>Ramlibacter</taxon>
    </lineage>
</organism>
<dbReference type="PROSITE" id="PS51273">
    <property type="entry name" value="GATASE_TYPE_1"/>
    <property type="match status" value="1"/>
</dbReference>
<evidence type="ECO:0000313" key="1">
    <source>
        <dbReference type="EMBL" id="TFZ07229.1"/>
    </source>
</evidence>
<name>A0A4Z0CAX4_9BURK</name>
<protein>
    <submittedName>
        <fullName evidence="1">Gamma-glutamyl-gamma-aminobutyrate hydrolase family protein</fullName>
    </submittedName>
</protein>
<evidence type="ECO:0000313" key="2">
    <source>
        <dbReference type="Proteomes" id="UP000298180"/>
    </source>
</evidence>
<dbReference type="Pfam" id="PF07722">
    <property type="entry name" value="Peptidase_C26"/>
    <property type="match status" value="1"/>
</dbReference>
<dbReference type="InterPro" id="IPR029062">
    <property type="entry name" value="Class_I_gatase-like"/>
</dbReference>
<proteinExistence type="predicted"/>
<dbReference type="InterPro" id="IPR044668">
    <property type="entry name" value="PuuD-like"/>
</dbReference>
<keyword evidence="2" id="KW-1185">Reference proteome</keyword>
<dbReference type="InterPro" id="IPR011697">
    <property type="entry name" value="Peptidase_C26"/>
</dbReference>
<dbReference type="SUPFAM" id="SSF52317">
    <property type="entry name" value="Class I glutamine amidotransferase-like"/>
    <property type="match status" value="1"/>
</dbReference>
<dbReference type="PANTHER" id="PTHR43235:SF1">
    <property type="entry name" value="GLUTAMINE AMIDOTRANSFERASE PB2B2.05-RELATED"/>
    <property type="match status" value="1"/>
</dbReference>
<dbReference type="GO" id="GO:0005829">
    <property type="term" value="C:cytosol"/>
    <property type="evidence" value="ECO:0007669"/>
    <property type="project" value="TreeGrafter"/>
</dbReference>
<dbReference type="Gene3D" id="3.40.50.880">
    <property type="match status" value="1"/>
</dbReference>
<dbReference type="Proteomes" id="UP000298180">
    <property type="component" value="Unassembled WGS sequence"/>
</dbReference>
<reference evidence="1 2" key="1">
    <citation type="submission" date="2019-03" db="EMBL/GenBank/DDBJ databases">
        <title>Ramlibacter henchirensis DSM 14656, whole genome shotgun sequence.</title>
        <authorList>
            <person name="Zhang X."/>
            <person name="Feng G."/>
            <person name="Zhu H."/>
        </authorList>
    </citation>
    <scope>NUCLEOTIDE SEQUENCE [LARGE SCALE GENOMIC DNA]</scope>
    <source>
        <strain evidence="1 2">DSM 14656</strain>
    </source>
</reference>
<comment type="caution">
    <text evidence="1">The sequence shown here is derived from an EMBL/GenBank/DDBJ whole genome shotgun (WGS) entry which is preliminary data.</text>
</comment>
<dbReference type="EMBL" id="SMLM01000001">
    <property type="protein sequence ID" value="TFZ07229.1"/>
    <property type="molecule type" value="Genomic_DNA"/>
</dbReference>